<protein>
    <recommendedName>
        <fullName evidence="3">DUF262 domain-containing protein</fullName>
    </recommendedName>
</protein>
<gene>
    <name evidence="1" type="ORF">PFISCL1PPCAC_20406</name>
</gene>
<reference evidence="1" key="1">
    <citation type="submission" date="2023-10" db="EMBL/GenBank/DDBJ databases">
        <title>Genome assembly of Pristionchus species.</title>
        <authorList>
            <person name="Yoshida K."/>
            <person name="Sommer R.J."/>
        </authorList>
    </citation>
    <scope>NUCLEOTIDE SEQUENCE</scope>
    <source>
        <strain evidence="1">RS5133</strain>
    </source>
</reference>
<proteinExistence type="predicted"/>
<keyword evidence="2" id="KW-1185">Reference proteome</keyword>
<dbReference type="Proteomes" id="UP001432322">
    <property type="component" value="Unassembled WGS sequence"/>
</dbReference>
<dbReference type="EMBL" id="BTSY01000005">
    <property type="protein sequence ID" value="GMT29109.1"/>
    <property type="molecule type" value="Genomic_DNA"/>
</dbReference>
<evidence type="ECO:0000313" key="1">
    <source>
        <dbReference type="EMBL" id="GMT29109.1"/>
    </source>
</evidence>
<organism evidence="1 2">
    <name type="scientific">Pristionchus fissidentatus</name>
    <dbReference type="NCBI Taxonomy" id="1538716"/>
    <lineage>
        <taxon>Eukaryota</taxon>
        <taxon>Metazoa</taxon>
        <taxon>Ecdysozoa</taxon>
        <taxon>Nematoda</taxon>
        <taxon>Chromadorea</taxon>
        <taxon>Rhabditida</taxon>
        <taxon>Rhabditina</taxon>
        <taxon>Diplogasteromorpha</taxon>
        <taxon>Diplogasteroidea</taxon>
        <taxon>Neodiplogasteridae</taxon>
        <taxon>Pristionchus</taxon>
    </lineage>
</organism>
<comment type="caution">
    <text evidence="1">The sequence shown here is derived from an EMBL/GenBank/DDBJ whole genome shotgun (WGS) entry which is preliminary data.</text>
</comment>
<evidence type="ECO:0000313" key="2">
    <source>
        <dbReference type="Proteomes" id="UP001432322"/>
    </source>
</evidence>
<sequence length="503" mass="57519">GYLTHDEDGNERVTVVDGVQRVEAFRALRDKVNREFPGVYTDEPLAFASQSLSESASAERRRHEGGTKQNPFSHMIICVVGYDATHCEKVEIANYKSARKPKEAKLTFLQWVHKYRALFVSMKMDDVDKWTLKAQIEVFEDNDIEVRKPETRLARVDDDELANIDEVGKLDGMNEKAIIKFLTLYTQARKVSQNTAQCLLSQLVQGEKSLDTTEQILNEHVTRVAYVLTGRMFSLDTVLAVSERVQSSKSAVSEIKKITNKRRRMCQETVTKEGWDQAAVLREMERSLYHSFAFMKTDLEWATDEIRCIVNFVDQETLVSNPDIFDYNRDFLMLLFVVDGVIANIQSTLQFPLGYKEVNIVSAPYETGKDQSRDHVRSVMIGGKGGRMWTMGEINQHLGKFNIRSRIGNLKMRKLIYDARTTATIDQSNLYNTVCIHSSGDAVAALTAQQCLNRVYTSFDPEDVKAKLSRYQKLVIRKGDVFKYFTDKEVKAIEEDDDDEEDV</sequence>
<feature type="non-terminal residue" evidence="1">
    <location>
        <position position="1"/>
    </location>
</feature>
<evidence type="ECO:0008006" key="3">
    <source>
        <dbReference type="Google" id="ProtNLM"/>
    </source>
</evidence>
<name>A0AAV5WH11_9BILA</name>
<dbReference type="AlphaFoldDB" id="A0AAV5WH11"/>
<accession>A0AAV5WH11</accession>